<dbReference type="InterPro" id="IPR025517">
    <property type="entry name" value="DUF4405"/>
</dbReference>
<evidence type="ECO:0000313" key="4">
    <source>
        <dbReference type="Proteomes" id="UP001165366"/>
    </source>
</evidence>
<feature type="transmembrane region" description="Helical" evidence="1">
    <location>
        <begin position="52"/>
        <end position="71"/>
    </location>
</feature>
<gene>
    <name evidence="3" type="ORF">L6773_03535</name>
</gene>
<dbReference type="RefSeq" id="WP_237852467.1">
    <property type="nucleotide sequence ID" value="NZ_JAKLWS010000003.1"/>
</dbReference>
<accession>A0ABS9K9U1</accession>
<organism evidence="3 4">
    <name type="scientific">Rhodohalobacter sulfatireducens</name>
    <dbReference type="NCBI Taxonomy" id="2911366"/>
    <lineage>
        <taxon>Bacteria</taxon>
        <taxon>Pseudomonadati</taxon>
        <taxon>Balneolota</taxon>
        <taxon>Balneolia</taxon>
        <taxon>Balneolales</taxon>
        <taxon>Balneolaceae</taxon>
        <taxon>Rhodohalobacter</taxon>
    </lineage>
</organism>
<dbReference type="Proteomes" id="UP001165366">
    <property type="component" value="Unassembled WGS sequence"/>
</dbReference>
<reference evidence="3" key="2">
    <citation type="submission" date="2024-05" db="EMBL/GenBank/DDBJ databases">
        <title>Rhodohalobacter halophilus gen. nov., sp. nov., a moderately halophilic member of the family Balneolaceae.</title>
        <authorList>
            <person name="Xia J."/>
        </authorList>
    </citation>
    <scope>NUCLEOTIDE SEQUENCE</scope>
    <source>
        <strain evidence="3">WB101</strain>
    </source>
</reference>
<proteinExistence type="predicted"/>
<sequence length="132" mass="14928">MKKPAVNFFVDSIAFFLFLCLLSTGFLIFLVIPPGSGYAVWGMGRHDWGNIHFWIAISFLIMMAIHVILHWKWIKIKIQGSSGDLHHTKKRSTFAIALFIIVLLLLMAPFLSPVEKSNAGHGRQDVHAEAIR</sequence>
<feature type="transmembrane region" description="Helical" evidence="1">
    <location>
        <begin position="12"/>
        <end position="32"/>
    </location>
</feature>
<dbReference type="EMBL" id="JAKLWS010000003">
    <property type="protein sequence ID" value="MCG2587624.1"/>
    <property type="molecule type" value="Genomic_DNA"/>
</dbReference>
<keyword evidence="1" id="KW-0472">Membrane</keyword>
<keyword evidence="1" id="KW-0812">Transmembrane</keyword>
<dbReference type="Pfam" id="PF14358">
    <property type="entry name" value="DUF4405"/>
    <property type="match status" value="1"/>
</dbReference>
<evidence type="ECO:0000256" key="1">
    <source>
        <dbReference type="SAM" id="Phobius"/>
    </source>
</evidence>
<comment type="caution">
    <text evidence="3">The sequence shown here is derived from an EMBL/GenBank/DDBJ whole genome shotgun (WGS) entry which is preliminary data.</text>
</comment>
<protein>
    <submittedName>
        <fullName evidence="3">DUF4405 domain-containing protein</fullName>
    </submittedName>
</protein>
<reference evidence="3" key="1">
    <citation type="submission" date="2022-01" db="EMBL/GenBank/DDBJ databases">
        <authorList>
            <person name="Wang Y."/>
        </authorList>
    </citation>
    <scope>NUCLEOTIDE SEQUENCE</scope>
    <source>
        <strain evidence="3">WB101</strain>
    </source>
</reference>
<keyword evidence="1" id="KW-1133">Transmembrane helix</keyword>
<keyword evidence="4" id="KW-1185">Reference proteome</keyword>
<feature type="transmembrane region" description="Helical" evidence="1">
    <location>
        <begin position="92"/>
        <end position="111"/>
    </location>
</feature>
<evidence type="ECO:0000259" key="2">
    <source>
        <dbReference type="Pfam" id="PF14358"/>
    </source>
</evidence>
<name>A0ABS9K9U1_9BACT</name>
<feature type="domain" description="Flavinylation-associated cytochrome" evidence="2">
    <location>
        <begin position="9"/>
        <end position="71"/>
    </location>
</feature>
<evidence type="ECO:0000313" key="3">
    <source>
        <dbReference type="EMBL" id="MCG2587624.1"/>
    </source>
</evidence>